<name>A0A8S5PAG7_9CAUD</name>
<reference evidence="1" key="1">
    <citation type="journal article" date="2021" name="Proc. Natl. Acad. Sci. U.S.A.">
        <title>A Catalog of Tens of Thousands of Viruses from Human Metagenomes Reveals Hidden Associations with Chronic Diseases.</title>
        <authorList>
            <person name="Tisza M.J."/>
            <person name="Buck C.B."/>
        </authorList>
    </citation>
    <scope>NUCLEOTIDE SEQUENCE</scope>
    <source>
        <strain evidence="1">CtmpG14</strain>
    </source>
</reference>
<evidence type="ECO:0000313" key="1">
    <source>
        <dbReference type="EMBL" id="DAE04167.1"/>
    </source>
</evidence>
<accession>A0A8S5PAG7</accession>
<organism evidence="1">
    <name type="scientific">Siphoviridae sp. ctmpG14</name>
    <dbReference type="NCBI Taxonomy" id="2825654"/>
    <lineage>
        <taxon>Viruses</taxon>
        <taxon>Duplodnaviria</taxon>
        <taxon>Heunggongvirae</taxon>
        <taxon>Uroviricota</taxon>
        <taxon>Caudoviricetes</taxon>
    </lineage>
</organism>
<sequence length="242" mass="28413">MIQTLLPTWLQTTFGVDKSLEECEILMISSFTPLQRANEAGLFRSKWFDYRRLHPIQADYYFAGQYRELAVRWLEFTEGKASSRYRKGARTDFLASREKVCVNQLRRCADSIGCEYRAFLEVLEGCLKELHKLEGKYYPRPAQFLQLAKDKELMNAIKRDFWLGDETFYAKDPFFSPARFVGTADQIAYENYLVSRVKRTVSNFQRELLLGTMMYKHNALRIEKALQEFGLTIVQNAQRTFV</sequence>
<proteinExistence type="predicted"/>
<dbReference type="EMBL" id="BK015384">
    <property type="protein sequence ID" value="DAE04167.1"/>
    <property type="molecule type" value="Genomic_DNA"/>
</dbReference>
<protein>
    <submittedName>
        <fullName evidence="1">Uncharacterized protein</fullName>
    </submittedName>
</protein>